<dbReference type="Gene3D" id="2.40.320.10">
    <property type="entry name" value="Hypothetical Protein Pfu-838710-001"/>
    <property type="match status" value="1"/>
</dbReference>
<dbReference type="InterPro" id="IPR012042">
    <property type="entry name" value="NeuTTM/CthTTM-like"/>
</dbReference>
<dbReference type="SUPFAM" id="SSF55154">
    <property type="entry name" value="CYTH-like phosphatases"/>
    <property type="match status" value="1"/>
</dbReference>
<organism evidence="3 4">
    <name type="scientific">Microbulbifer yueqingensis</name>
    <dbReference type="NCBI Taxonomy" id="658219"/>
    <lineage>
        <taxon>Bacteria</taxon>
        <taxon>Pseudomonadati</taxon>
        <taxon>Pseudomonadota</taxon>
        <taxon>Gammaproteobacteria</taxon>
        <taxon>Cellvibrionales</taxon>
        <taxon>Microbulbiferaceae</taxon>
        <taxon>Microbulbifer</taxon>
    </lineage>
</organism>
<dbReference type="InterPro" id="IPR033469">
    <property type="entry name" value="CYTH-like_dom_sf"/>
</dbReference>
<dbReference type="CDD" id="cd07891">
    <property type="entry name" value="CYTH-like_CthTTM-like_1"/>
    <property type="match status" value="1"/>
</dbReference>
<dbReference type="SMART" id="SM01118">
    <property type="entry name" value="CYTH"/>
    <property type="match status" value="1"/>
</dbReference>
<gene>
    <name evidence="3" type="ORF">SAMN05216212_0205</name>
</gene>
<dbReference type="AlphaFoldDB" id="A0A1G8UPE3"/>
<dbReference type="PANTHER" id="PTHR40114:SF1">
    <property type="entry name" value="SLR0698 PROTEIN"/>
    <property type="match status" value="1"/>
</dbReference>
<evidence type="ECO:0000313" key="4">
    <source>
        <dbReference type="Proteomes" id="UP000199305"/>
    </source>
</evidence>
<dbReference type="InterPro" id="IPR023577">
    <property type="entry name" value="CYTH_domain"/>
</dbReference>
<dbReference type="Pfam" id="PF01928">
    <property type="entry name" value="CYTH"/>
    <property type="match status" value="1"/>
</dbReference>
<evidence type="ECO:0000313" key="3">
    <source>
        <dbReference type="EMBL" id="SDJ55347.1"/>
    </source>
</evidence>
<proteinExistence type="predicted"/>
<feature type="domain" description="CYTH" evidence="2">
    <location>
        <begin position="2"/>
        <end position="148"/>
    </location>
</feature>
<protein>
    <submittedName>
        <fullName evidence="3">Adenylate cyclase</fullName>
    </submittedName>
</protein>
<dbReference type="OrthoDB" id="9805588at2"/>
<dbReference type="Proteomes" id="UP000199305">
    <property type="component" value="Unassembled WGS sequence"/>
</dbReference>
<keyword evidence="4" id="KW-1185">Reference proteome</keyword>
<dbReference type="PANTHER" id="PTHR40114">
    <property type="entry name" value="SLR0698 PROTEIN"/>
    <property type="match status" value="1"/>
</dbReference>
<evidence type="ECO:0000256" key="1">
    <source>
        <dbReference type="PIRSR" id="PIRSR016487-1"/>
    </source>
</evidence>
<evidence type="ECO:0000259" key="2">
    <source>
        <dbReference type="PROSITE" id="PS51707"/>
    </source>
</evidence>
<feature type="active site" description="Proton acceptor" evidence="1">
    <location>
        <position position="29"/>
    </location>
</feature>
<dbReference type="RefSeq" id="WP_091506630.1">
    <property type="nucleotide sequence ID" value="NZ_FNFH01000001.1"/>
</dbReference>
<dbReference type="STRING" id="658219.SAMN05216212_0205"/>
<reference evidence="4" key="1">
    <citation type="submission" date="2016-10" db="EMBL/GenBank/DDBJ databases">
        <authorList>
            <person name="Varghese N."/>
            <person name="Submissions S."/>
        </authorList>
    </citation>
    <scope>NUCLEOTIDE SEQUENCE [LARGE SCALE GENOMIC DNA]</scope>
    <source>
        <strain evidence="4">CGMCC 1.10658</strain>
    </source>
</reference>
<sequence length="154" mass="17748">MPREIERKFLVDPAFARTLKSGTEISQGYLPVAGKSVVRARIYGSRGYLTLKGETRGMTRTEYEYEIPLDDAREIISSLCEGRVIEKTRYLVTVGKHEWEIDIFSGRNRGLVVAEIELADEQEAFERPTWVTQEVTHDPRYYNANLVETPFGDW</sequence>
<dbReference type="PIRSF" id="PIRSF016487">
    <property type="entry name" value="CYTH_UCP016487"/>
    <property type="match status" value="1"/>
</dbReference>
<dbReference type="EMBL" id="FNFH01000001">
    <property type="protein sequence ID" value="SDJ55347.1"/>
    <property type="molecule type" value="Genomic_DNA"/>
</dbReference>
<accession>A0A1G8UPE3</accession>
<name>A0A1G8UPE3_9GAMM</name>
<dbReference type="PROSITE" id="PS51707">
    <property type="entry name" value="CYTH"/>
    <property type="match status" value="1"/>
</dbReference>